<comment type="caution">
    <text evidence="14">The sequence shown here is derived from an EMBL/GenBank/DDBJ whole genome shotgun (WGS) entry which is preliminary data.</text>
</comment>
<sequence>MSHIPVTDAAPDARAEGHLQPSQAAIRRTALAGMIGTTIEWYDFYIYGLAAALVFGTEFFPDFSPTAGTLAAFGTFAVGFIARPLGGVIFGHFGDRVGRRHALMLTLFLMGAATVVVGLLPGYRTIGLWAPVLLVTLRFLQGFAVGGEWGGAVTMVVESSPRDRRGFYGSLPQMGVPLGLVLSSTVFAAVSTLPDDDLLAWGWRIPFLLSVVLIGVGLFLRSRITETRTFAQVKASGQARKMPAMEAFRHHWKAIALTVGMYISAGVPFYIVSVFVLSYGSSHLDLSRGVLLTGMLIAAVAEGLAVPCFGALSDRWGRRPVFLGAAGFAAVLAFPFFWLLATGQTGLTWLAMLLALAVAHAGMYAPTAAMYAELFPADVRYTGTSIGYQLGGVVAGFVPLVAGALVSAADGASWPIASIWAGAALVGLVCALIVRESRGRDLQPEHTPDHTKSHQTPSSMTAARPSGGGVPTGGEAP</sequence>
<keyword evidence="3" id="KW-0813">Transport</keyword>
<dbReference type="InterPro" id="IPR020846">
    <property type="entry name" value="MFS_dom"/>
</dbReference>
<evidence type="ECO:0000256" key="5">
    <source>
        <dbReference type="ARBA" id="ARBA00022692"/>
    </source>
</evidence>
<proteinExistence type="inferred from homology"/>
<dbReference type="PANTHER" id="PTHR43045">
    <property type="entry name" value="SHIKIMATE TRANSPORTER"/>
    <property type="match status" value="1"/>
</dbReference>
<evidence type="ECO:0000313" key="14">
    <source>
        <dbReference type="EMBL" id="RLV77020.1"/>
    </source>
</evidence>
<evidence type="ECO:0000256" key="4">
    <source>
        <dbReference type="ARBA" id="ARBA00022475"/>
    </source>
</evidence>
<evidence type="ECO:0000256" key="9">
    <source>
        <dbReference type="ARBA" id="ARBA00037295"/>
    </source>
</evidence>
<dbReference type="Pfam" id="PF07690">
    <property type="entry name" value="MFS_1"/>
    <property type="match status" value="1"/>
</dbReference>
<organism evidence="14 15">
    <name type="scientific">Streptomyces rapamycinicus (strain ATCC 29253 / DSM 41530 / NRRL 5491 / AYB-994)</name>
    <name type="common">Streptomyces hygroscopicus (strain ATCC 29253)</name>
    <dbReference type="NCBI Taxonomy" id="1343740"/>
    <lineage>
        <taxon>Bacteria</taxon>
        <taxon>Bacillati</taxon>
        <taxon>Actinomycetota</taxon>
        <taxon>Actinomycetes</taxon>
        <taxon>Kitasatosporales</taxon>
        <taxon>Streptomycetaceae</taxon>
        <taxon>Streptomyces</taxon>
        <taxon>Streptomyces violaceusniger group</taxon>
    </lineage>
</organism>
<feature type="transmembrane region" description="Helical" evidence="12">
    <location>
        <begin position="67"/>
        <end position="90"/>
    </location>
</feature>
<keyword evidence="4" id="KW-1003">Cell membrane</keyword>
<reference evidence="14 15" key="1">
    <citation type="journal article" date="2018" name="J. Biol. Chem.">
        <title>Discovery of the actinoplanic acid pathway in Streptomyces rapamycinicus reveals a genetically conserved synergism with rapamycin.</title>
        <authorList>
            <person name="Mrak P."/>
            <person name="Krastel P."/>
            <person name="Pivk Lukancic P."/>
            <person name="Tao J."/>
            <person name="Pistorius D."/>
            <person name="Moore C.M."/>
        </authorList>
    </citation>
    <scope>NUCLEOTIDE SEQUENCE [LARGE SCALE GENOMIC DNA]</scope>
    <source>
        <strain evidence="14 15">NRRL 5491</strain>
    </source>
</reference>
<evidence type="ECO:0000256" key="12">
    <source>
        <dbReference type="SAM" id="Phobius"/>
    </source>
</evidence>
<feature type="domain" description="Major facilitator superfamily (MFS) profile" evidence="13">
    <location>
        <begin position="29"/>
        <end position="439"/>
    </location>
</feature>
<feature type="transmembrane region" description="Helical" evidence="12">
    <location>
        <begin position="289"/>
        <end position="309"/>
    </location>
</feature>
<dbReference type="PANTHER" id="PTHR43045:SF1">
    <property type="entry name" value="SHIKIMATE TRANSPORTER"/>
    <property type="match status" value="1"/>
</dbReference>
<protein>
    <recommendedName>
        <fullName evidence="10">Putative proline/betaine transporter</fullName>
    </recommendedName>
</protein>
<feature type="transmembrane region" description="Helical" evidence="12">
    <location>
        <begin position="412"/>
        <end position="434"/>
    </location>
</feature>
<gene>
    <name evidence="14" type="ORF">D3C57_101585</name>
</gene>
<dbReference type="AlphaFoldDB" id="A0A3L8RBT8"/>
<comment type="subcellular location">
    <subcellularLocation>
        <location evidence="1">Cell membrane</location>
        <topology evidence="1">Multi-pass membrane protein</topology>
    </subcellularLocation>
</comment>
<dbReference type="RefSeq" id="WP_243146054.1">
    <property type="nucleotide sequence ID" value="NZ_CP085193.1"/>
</dbReference>
<dbReference type="CDD" id="cd17369">
    <property type="entry name" value="MFS_ShiA_like"/>
    <property type="match status" value="1"/>
</dbReference>
<feature type="transmembrane region" description="Helical" evidence="12">
    <location>
        <begin position="347"/>
        <end position="365"/>
    </location>
</feature>
<evidence type="ECO:0000313" key="15">
    <source>
        <dbReference type="Proteomes" id="UP000281594"/>
    </source>
</evidence>
<comment type="function">
    <text evidence="9">May be a proton symporter involved in the uptake of osmolytes such as proline and glycine betaine.</text>
</comment>
<evidence type="ECO:0000256" key="3">
    <source>
        <dbReference type="ARBA" id="ARBA00022448"/>
    </source>
</evidence>
<comment type="similarity">
    <text evidence="2">Belongs to the major facilitator superfamily. Metabolite:H+ Symporter (MHS) family (TC 2.A.1.6) family.</text>
</comment>
<dbReference type="Proteomes" id="UP000281594">
    <property type="component" value="Unassembled WGS sequence"/>
</dbReference>
<evidence type="ECO:0000259" key="13">
    <source>
        <dbReference type="PROSITE" id="PS50850"/>
    </source>
</evidence>
<dbReference type="PROSITE" id="PS50850">
    <property type="entry name" value="MFS"/>
    <property type="match status" value="1"/>
</dbReference>
<evidence type="ECO:0000256" key="11">
    <source>
        <dbReference type="SAM" id="MobiDB-lite"/>
    </source>
</evidence>
<dbReference type="GO" id="GO:0015293">
    <property type="term" value="F:symporter activity"/>
    <property type="evidence" value="ECO:0007669"/>
    <property type="project" value="UniProtKB-KW"/>
</dbReference>
<dbReference type="EMBL" id="QYCY01000001">
    <property type="protein sequence ID" value="RLV77020.1"/>
    <property type="molecule type" value="Genomic_DNA"/>
</dbReference>
<dbReference type="InterPro" id="IPR011701">
    <property type="entry name" value="MFS"/>
</dbReference>
<keyword evidence="6" id="KW-0769">Symport</keyword>
<evidence type="ECO:0000256" key="10">
    <source>
        <dbReference type="ARBA" id="ARBA00039918"/>
    </source>
</evidence>
<dbReference type="Gene3D" id="1.20.1250.20">
    <property type="entry name" value="MFS general substrate transporter like domains"/>
    <property type="match status" value="1"/>
</dbReference>
<dbReference type="STRING" id="1343740.M271_42085"/>
<feature type="transmembrane region" description="Helical" evidence="12">
    <location>
        <begin position="102"/>
        <end position="120"/>
    </location>
</feature>
<feature type="compositionally biased region" description="Gly residues" evidence="11">
    <location>
        <begin position="466"/>
        <end position="477"/>
    </location>
</feature>
<evidence type="ECO:0000256" key="7">
    <source>
        <dbReference type="ARBA" id="ARBA00022989"/>
    </source>
</evidence>
<keyword evidence="7 12" id="KW-1133">Transmembrane helix</keyword>
<dbReference type="FunFam" id="1.20.1250.20:FF:000001">
    <property type="entry name" value="Dicarboxylate MFS transporter"/>
    <property type="match status" value="1"/>
</dbReference>
<name>A0A3L8RBT8_STRRN</name>
<dbReference type="GO" id="GO:0005886">
    <property type="term" value="C:plasma membrane"/>
    <property type="evidence" value="ECO:0007669"/>
    <property type="project" value="UniProtKB-SubCell"/>
</dbReference>
<feature type="transmembrane region" description="Helical" evidence="12">
    <location>
        <begin position="201"/>
        <end position="220"/>
    </location>
</feature>
<evidence type="ECO:0000256" key="1">
    <source>
        <dbReference type="ARBA" id="ARBA00004651"/>
    </source>
</evidence>
<feature type="transmembrane region" description="Helical" evidence="12">
    <location>
        <begin position="321"/>
        <end position="341"/>
    </location>
</feature>
<keyword evidence="5 12" id="KW-0812">Transmembrane</keyword>
<feature type="transmembrane region" description="Helical" evidence="12">
    <location>
        <begin position="167"/>
        <end position="189"/>
    </location>
</feature>
<accession>A0A3L8RBT8</accession>
<evidence type="ECO:0000256" key="8">
    <source>
        <dbReference type="ARBA" id="ARBA00023136"/>
    </source>
</evidence>
<evidence type="ECO:0000256" key="6">
    <source>
        <dbReference type="ARBA" id="ARBA00022847"/>
    </source>
</evidence>
<feature type="compositionally biased region" description="Basic and acidic residues" evidence="11">
    <location>
        <begin position="440"/>
        <end position="452"/>
    </location>
</feature>
<feature type="transmembrane region" description="Helical" evidence="12">
    <location>
        <begin position="254"/>
        <end position="277"/>
    </location>
</feature>
<keyword evidence="8 12" id="KW-0472">Membrane</keyword>
<feature type="transmembrane region" description="Helical" evidence="12">
    <location>
        <begin position="386"/>
        <end position="406"/>
    </location>
</feature>
<dbReference type="InterPro" id="IPR036259">
    <property type="entry name" value="MFS_trans_sf"/>
</dbReference>
<evidence type="ECO:0000256" key="2">
    <source>
        <dbReference type="ARBA" id="ARBA00008240"/>
    </source>
</evidence>
<dbReference type="SUPFAM" id="SSF103473">
    <property type="entry name" value="MFS general substrate transporter"/>
    <property type="match status" value="1"/>
</dbReference>
<feature type="transmembrane region" description="Helical" evidence="12">
    <location>
        <begin position="44"/>
        <end position="61"/>
    </location>
</feature>
<feature type="region of interest" description="Disordered" evidence="11">
    <location>
        <begin position="440"/>
        <end position="477"/>
    </location>
</feature>